<name>A0ABR0ZA38_HUSHU</name>
<accession>A0ABR0ZA38</accession>
<protein>
    <submittedName>
        <fullName evidence="1">Proteasome assembly chaperone 3</fullName>
    </submittedName>
</protein>
<keyword evidence="1" id="KW-0647">Proteasome</keyword>
<evidence type="ECO:0000313" key="1">
    <source>
        <dbReference type="EMBL" id="KAK6481686.1"/>
    </source>
</evidence>
<dbReference type="PANTHER" id="PTHR31051:SF1">
    <property type="entry name" value="PROTEASOME ASSEMBLY CHAPERONE 3"/>
    <property type="match status" value="1"/>
</dbReference>
<reference evidence="1 2" key="1">
    <citation type="submission" date="2021-05" db="EMBL/GenBank/DDBJ databases">
        <authorList>
            <person name="Zahm M."/>
            <person name="Klopp C."/>
            <person name="Cabau C."/>
            <person name="Kuhl H."/>
            <person name="Suciu R."/>
            <person name="Ciorpac M."/>
            <person name="Holostenco D."/>
            <person name="Gessner J."/>
            <person name="Wuertz S."/>
            <person name="Hohne C."/>
            <person name="Stock M."/>
            <person name="Gislard M."/>
            <person name="Lluch J."/>
            <person name="Milhes M."/>
            <person name="Lampietro C."/>
            <person name="Lopez Roques C."/>
            <person name="Donnadieu C."/>
            <person name="Du K."/>
            <person name="Schartl M."/>
            <person name="Guiguen Y."/>
        </authorList>
    </citation>
    <scope>NUCLEOTIDE SEQUENCE [LARGE SCALE GENOMIC DNA]</scope>
    <source>
        <strain evidence="1">Hh-F2</strain>
        <tissue evidence="1">Blood</tissue>
    </source>
</reference>
<dbReference type="EMBL" id="JAHFZB010000014">
    <property type="protein sequence ID" value="KAK6481686.1"/>
    <property type="molecule type" value="Genomic_DNA"/>
</dbReference>
<evidence type="ECO:0000313" key="2">
    <source>
        <dbReference type="Proteomes" id="UP001369086"/>
    </source>
</evidence>
<keyword evidence="2" id="KW-1185">Reference proteome</keyword>
<gene>
    <name evidence="1" type="ORF">HHUSO_G16164</name>
</gene>
<comment type="caution">
    <text evidence="1">The sequence shown here is derived from an EMBL/GenBank/DDBJ whole genome shotgun (WGS) entry which is preliminary data.</text>
</comment>
<dbReference type="Gene3D" id="3.30.230.90">
    <property type="match status" value="1"/>
</dbReference>
<dbReference type="Pfam" id="PF10178">
    <property type="entry name" value="PAC3"/>
    <property type="match status" value="1"/>
</dbReference>
<dbReference type="InterPro" id="IPR053720">
    <property type="entry name" value="Psm_Assembly_Chaperone"/>
</dbReference>
<dbReference type="Proteomes" id="UP001369086">
    <property type="component" value="Unassembled WGS sequence"/>
</dbReference>
<dbReference type="PANTHER" id="PTHR31051">
    <property type="entry name" value="PROTEASOME ASSEMBLY CHAPERONE 3"/>
    <property type="match status" value="1"/>
</dbReference>
<organism evidence="1 2">
    <name type="scientific">Huso huso</name>
    <name type="common">Beluga</name>
    <name type="synonym">Acipenser huso</name>
    <dbReference type="NCBI Taxonomy" id="61971"/>
    <lineage>
        <taxon>Eukaryota</taxon>
        <taxon>Metazoa</taxon>
        <taxon>Chordata</taxon>
        <taxon>Craniata</taxon>
        <taxon>Vertebrata</taxon>
        <taxon>Euteleostomi</taxon>
        <taxon>Actinopterygii</taxon>
        <taxon>Chondrostei</taxon>
        <taxon>Acipenseriformes</taxon>
        <taxon>Acipenseridae</taxon>
        <taxon>Huso</taxon>
    </lineage>
</organism>
<dbReference type="InterPro" id="IPR018788">
    <property type="entry name" value="Proteasome_assmbl_chp_3"/>
</dbReference>
<sequence>MDDLCPAVFDDDDDDDDEATFNLPTVLQMRVDGEGRPKGTKTSRRSELLTMAAESIINSRQKEALINGISTQVVCTAFSNHILVVLTQYGKIGTIISLLPDATSSDISKPMFTTKVLLGKDEALTHVYAKNLVTFVSQASGNRPVLLALALKEINIEGIKAMKEMIKSCQVW</sequence>
<dbReference type="GO" id="GO:0000502">
    <property type="term" value="C:proteasome complex"/>
    <property type="evidence" value="ECO:0007669"/>
    <property type="project" value="UniProtKB-KW"/>
</dbReference>
<proteinExistence type="predicted"/>